<keyword evidence="5" id="KW-0479">Metal-binding</keyword>
<dbReference type="PROSITE" id="PS52035">
    <property type="entry name" value="PEPTIDASE_M14"/>
    <property type="match status" value="1"/>
</dbReference>
<organism evidence="13">
    <name type="scientific">Timema genevievae</name>
    <name type="common">Walking stick</name>
    <dbReference type="NCBI Taxonomy" id="629358"/>
    <lineage>
        <taxon>Eukaryota</taxon>
        <taxon>Metazoa</taxon>
        <taxon>Ecdysozoa</taxon>
        <taxon>Arthropoda</taxon>
        <taxon>Hexapoda</taxon>
        <taxon>Insecta</taxon>
        <taxon>Pterygota</taxon>
        <taxon>Neoptera</taxon>
        <taxon>Polyneoptera</taxon>
        <taxon>Phasmatodea</taxon>
        <taxon>Timematodea</taxon>
        <taxon>Timematoidea</taxon>
        <taxon>Timematidae</taxon>
        <taxon>Timema</taxon>
    </lineage>
</organism>
<comment type="similarity">
    <text evidence="2 11">Belongs to the peptidase M14 family.</text>
</comment>
<dbReference type="InterPro" id="IPR003146">
    <property type="entry name" value="M14A_act_pep"/>
</dbReference>
<dbReference type="AlphaFoldDB" id="A0A7R9K8F6"/>
<protein>
    <recommendedName>
        <fullName evidence="12">Peptidase M14 domain-containing protein</fullName>
    </recommendedName>
</protein>
<dbReference type="Pfam" id="PF02244">
    <property type="entry name" value="Propep_M14"/>
    <property type="match status" value="1"/>
</dbReference>
<sequence length="348" mass="39802">MFSLTMNPNQLKLLWKFSEKKTLDIWSGAPGGETTTLDILVAPDIKTSFKDFVTQYNISHSVVIEDYQFLLNSQKVKVSTRGSSPARKEFSLYEYNQYDEIVQYLHEVEQSCPKLVKLLSIGKTSEKRRLWLVQISTARRGARRPFVLLDAGSHAREWIGPATALYIISRLLGEDCGATELSKYLDWHIIPLFNPDGYEYTHTRDRMWRKTRSTLENTSCKGVDVNRNFDFHWGQTGASLNQCLCYLTETGASLNPCQSDYAGPKPFSEPEARAFRNYVLSDAKRILLYVSLHSYGKFLMYPWAYTKLRTSDWRVMKTLSEKANKALIDEGGEPYFIGTAAQLLCTST</sequence>
<dbReference type="SUPFAM" id="SSF54897">
    <property type="entry name" value="Protease propeptides/inhibitors"/>
    <property type="match status" value="1"/>
</dbReference>
<reference evidence="13" key="1">
    <citation type="submission" date="2020-11" db="EMBL/GenBank/DDBJ databases">
        <authorList>
            <person name="Tran Van P."/>
        </authorList>
    </citation>
    <scope>NUCLEOTIDE SEQUENCE</scope>
</reference>
<evidence type="ECO:0000256" key="6">
    <source>
        <dbReference type="ARBA" id="ARBA00022729"/>
    </source>
</evidence>
<dbReference type="GO" id="GO:0008270">
    <property type="term" value="F:zinc ion binding"/>
    <property type="evidence" value="ECO:0007669"/>
    <property type="project" value="InterPro"/>
</dbReference>
<gene>
    <name evidence="13" type="ORF">TGEB3V08_LOCUS10607</name>
</gene>
<comment type="cofactor">
    <cofactor evidence="1">
        <name>Zn(2+)</name>
        <dbReference type="ChEBI" id="CHEBI:29105"/>
    </cofactor>
</comment>
<keyword evidence="9" id="KW-0482">Metalloprotease</keyword>
<evidence type="ECO:0000259" key="12">
    <source>
        <dbReference type="PROSITE" id="PS52035"/>
    </source>
</evidence>
<keyword evidence="8" id="KW-0862">Zinc</keyword>
<evidence type="ECO:0000256" key="10">
    <source>
        <dbReference type="ARBA" id="ARBA00023157"/>
    </source>
</evidence>
<evidence type="ECO:0000313" key="13">
    <source>
        <dbReference type="EMBL" id="CAD7609799.1"/>
    </source>
</evidence>
<dbReference type="PRINTS" id="PR00765">
    <property type="entry name" value="CRBOXYPTASEA"/>
</dbReference>
<dbReference type="PANTHER" id="PTHR11705">
    <property type="entry name" value="PROTEASE FAMILY M14 CARBOXYPEPTIDASE A,B"/>
    <property type="match status" value="1"/>
</dbReference>
<evidence type="ECO:0000256" key="9">
    <source>
        <dbReference type="ARBA" id="ARBA00023049"/>
    </source>
</evidence>
<dbReference type="GO" id="GO:0004181">
    <property type="term" value="F:metallocarboxypeptidase activity"/>
    <property type="evidence" value="ECO:0007669"/>
    <property type="project" value="InterPro"/>
</dbReference>
<evidence type="ECO:0000256" key="5">
    <source>
        <dbReference type="ARBA" id="ARBA00022723"/>
    </source>
</evidence>
<accession>A0A7R9K8F6</accession>
<keyword evidence="6" id="KW-0732">Signal</keyword>
<keyword evidence="10" id="KW-1015">Disulfide bond</keyword>
<dbReference type="InterPro" id="IPR036990">
    <property type="entry name" value="M14A-like_propep"/>
</dbReference>
<name>A0A7R9K8F6_TIMGE</name>
<comment type="caution">
    <text evidence="11">Lacks conserved residue(s) required for the propagation of feature annotation.</text>
</comment>
<dbReference type="EMBL" id="OE846439">
    <property type="protein sequence ID" value="CAD7609799.1"/>
    <property type="molecule type" value="Genomic_DNA"/>
</dbReference>
<dbReference type="SMART" id="SM00631">
    <property type="entry name" value="Zn_pept"/>
    <property type="match status" value="1"/>
</dbReference>
<dbReference type="Gene3D" id="3.40.630.10">
    <property type="entry name" value="Zn peptidases"/>
    <property type="match status" value="1"/>
</dbReference>
<evidence type="ECO:0000256" key="1">
    <source>
        <dbReference type="ARBA" id="ARBA00001947"/>
    </source>
</evidence>
<proteinExistence type="inferred from homology"/>
<dbReference type="GO" id="GO:0006508">
    <property type="term" value="P:proteolysis"/>
    <property type="evidence" value="ECO:0007669"/>
    <property type="project" value="UniProtKB-KW"/>
</dbReference>
<evidence type="ECO:0000256" key="7">
    <source>
        <dbReference type="ARBA" id="ARBA00022801"/>
    </source>
</evidence>
<dbReference type="Gene3D" id="3.30.70.340">
    <property type="entry name" value="Metallocarboxypeptidase-like"/>
    <property type="match status" value="1"/>
</dbReference>
<dbReference type="PROSITE" id="PS00132">
    <property type="entry name" value="CARBOXYPEPT_ZN_1"/>
    <property type="match status" value="1"/>
</dbReference>
<keyword evidence="4" id="KW-0645">Protease</keyword>
<evidence type="ECO:0000256" key="8">
    <source>
        <dbReference type="ARBA" id="ARBA00022833"/>
    </source>
</evidence>
<feature type="domain" description="Peptidase M14" evidence="12">
    <location>
        <begin position="94"/>
        <end position="348"/>
    </location>
</feature>
<evidence type="ECO:0000256" key="2">
    <source>
        <dbReference type="ARBA" id="ARBA00005988"/>
    </source>
</evidence>
<dbReference type="InterPro" id="IPR000834">
    <property type="entry name" value="Peptidase_M14"/>
</dbReference>
<keyword evidence="3" id="KW-0121">Carboxypeptidase</keyword>
<evidence type="ECO:0000256" key="4">
    <source>
        <dbReference type="ARBA" id="ARBA00022670"/>
    </source>
</evidence>
<dbReference type="InterPro" id="IPR057246">
    <property type="entry name" value="CARBOXYPEPT_ZN_1"/>
</dbReference>
<dbReference type="PANTHER" id="PTHR11705:SF91">
    <property type="entry name" value="FI01817P-RELATED"/>
    <property type="match status" value="1"/>
</dbReference>
<evidence type="ECO:0000256" key="3">
    <source>
        <dbReference type="ARBA" id="ARBA00022645"/>
    </source>
</evidence>
<keyword evidence="7" id="KW-0378">Hydrolase</keyword>
<evidence type="ECO:0000256" key="11">
    <source>
        <dbReference type="PROSITE-ProRule" id="PRU01379"/>
    </source>
</evidence>
<dbReference type="FunFam" id="3.40.630.10:FF:000084">
    <property type="entry name" value="Carboxypeptidase B2"/>
    <property type="match status" value="1"/>
</dbReference>
<dbReference type="Pfam" id="PF00246">
    <property type="entry name" value="Peptidase_M14"/>
    <property type="match status" value="1"/>
</dbReference>
<dbReference type="GO" id="GO:0005615">
    <property type="term" value="C:extracellular space"/>
    <property type="evidence" value="ECO:0007669"/>
    <property type="project" value="TreeGrafter"/>
</dbReference>
<dbReference type="SUPFAM" id="SSF53187">
    <property type="entry name" value="Zn-dependent exopeptidases"/>
    <property type="match status" value="1"/>
</dbReference>